<evidence type="ECO:0000313" key="2">
    <source>
        <dbReference type="EMBL" id="SLM36031.1"/>
    </source>
</evidence>
<evidence type="ECO:0000313" key="3">
    <source>
        <dbReference type="Proteomes" id="UP000192927"/>
    </source>
</evidence>
<feature type="region of interest" description="Disordered" evidence="1">
    <location>
        <begin position="120"/>
        <end position="160"/>
    </location>
</feature>
<dbReference type="InterPro" id="IPR051870">
    <property type="entry name" value="Elongin-A_domain"/>
</dbReference>
<organism evidence="2 3">
    <name type="scientific">Lasallia pustulata</name>
    <dbReference type="NCBI Taxonomy" id="136370"/>
    <lineage>
        <taxon>Eukaryota</taxon>
        <taxon>Fungi</taxon>
        <taxon>Dikarya</taxon>
        <taxon>Ascomycota</taxon>
        <taxon>Pezizomycotina</taxon>
        <taxon>Lecanoromycetes</taxon>
        <taxon>OSLEUM clade</taxon>
        <taxon>Umbilicariomycetidae</taxon>
        <taxon>Umbilicariales</taxon>
        <taxon>Umbilicariaceae</taxon>
        <taxon>Lasallia</taxon>
    </lineage>
</organism>
<evidence type="ECO:0000256" key="1">
    <source>
        <dbReference type="SAM" id="MobiDB-lite"/>
    </source>
</evidence>
<dbReference type="Pfam" id="PF06881">
    <property type="entry name" value="Elongin_A"/>
    <property type="match status" value="1"/>
</dbReference>
<protein>
    <submittedName>
        <fullName evidence="2">RNA polymerase II transcription factor SIII, subunit A</fullName>
    </submittedName>
</protein>
<dbReference type="InterPro" id="IPR010684">
    <property type="entry name" value="RNA_pol_II_trans_fac_SIII_A"/>
</dbReference>
<keyword evidence="3" id="KW-1185">Reference proteome</keyword>
<accession>A0A1W5CYY9</accession>
<reference evidence="3" key="1">
    <citation type="submission" date="2017-03" db="EMBL/GenBank/DDBJ databases">
        <authorList>
            <person name="Sharma R."/>
            <person name="Thines M."/>
        </authorList>
    </citation>
    <scope>NUCLEOTIDE SEQUENCE [LARGE SCALE GENOMIC DNA]</scope>
</reference>
<name>A0A1W5CYY9_9LECA</name>
<dbReference type="Proteomes" id="UP000192927">
    <property type="component" value="Unassembled WGS sequence"/>
</dbReference>
<dbReference type="GO" id="GO:0006368">
    <property type="term" value="P:transcription elongation by RNA polymerase II"/>
    <property type="evidence" value="ECO:0007669"/>
    <property type="project" value="InterPro"/>
</dbReference>
<dbReference type="PANTHER" id="PTHR15141">
    <property type="entry name" value="TRANSCRIPTION ELONGATION FACTOR B POLYPEPTIDE 3"/>
    <property type="match status" value="1"/>
</dbReference>
<proteinExistence type="predicted"/>
<feature type="region of interest" description="Disordered" evidence="1">
    <location>
        <begin position="272"/>
        <end position="349"/>
    </location>
</feature>
<dbReference type="AlphaFoldDB" id="A0A1W5CYY9"/>
<dbReference type="EMBL" id="FWEW01000869">
    <property type="protein sequence ID" value="SLM36031.1"/>
    <property type="molecule type" value="Genomic_DNA"/>
</dbReference>
<dbReference type="Gene3D" id="6.10.250.3180">
    <property type="match status" value="1"/>
</dbReference>
<sequence length="349" mass="39161">MPALPLYHLARKACVKNIRSITDVGDIPYELVRPILIKLENPEQLRELEKSSPQLCGADAEIWRELIKRDIPRWEDKPHEPWNPQNWYKVYRKLRMESQQEVEKDAEILRAAMEGIQSERAKHTSKVVDSNTVPRLPRMGGMRVEGGRSRTTNARSGNSALLTFGSGSRTKMVTGKDVLEKARREAREMSLFSAKKSILAVPTHKLQGKATQVRTAPHGLLEEHKKPPQPNYVYSTTKPTTIFAPKKRTAENNPTVPGGMTAEERESRLKAFTAPNSNTKPLSPPTSRPQNMSTMSPPPWMSSPAHPNTAYMMPRMKPQSAPEGKGSRPPGKTKAPVDPFMPAKRRKVA</sequence>
<dbReference type="PANTHER" id="PTHR15141:SF76">
    <property type="entry name" value="TRANSCRIPTION ELONGATION FACTOR B POLYPEPTIDE 3"/>
    <property type="match status" value="1"/>
</dbReference>
<feature type="compositionally biased region" description="Polar residues" evidence="1">
    <location>
        <begin position="149"/>
        <end position="160"/>
    </location>
</feature>
<dbReference type="GO" id="GO:0070449">
    <property type="term" value="C:elongin complex"/>
    <property type="evidence" value="ECO:0007669"/>
    <property type="project" value="InterPro"/>
</dbReference>